<comment type="caution">
    <text evidence="1">The sequence shown here is derived from an EMBL/GenBank/DDBJ whole genome shotgun (WGS) entry which is preliminary data.</text>
</comment>
<dbReference type="PROSITE" id="PS51257">
    <property type="entry name" value="PROKAR_LIPOPROTEIN"/>
    <property type="match status" value="1"/>
</dbReference>
<name>A0ABR7XQ22_9SPHI</name>
<dbReference type="Pfam" id="PF15418">
    <property type="entry name" value="DUF4625"/>
    <property type="match status" value="1"/>
</dbReference>
<proteinExistence type="predicted"/>
<keyword evidence="2" id="KW-1185">Reference proteome</keyword>
<protein>
    <submittedName>
        <fullName evidence="1">DUF4625 domain-containing protein</fullName>
    </submittedName>
</protein>
<organism evidence="1 2">
    <name type="scientific">Sphingobacterium chuzhouense</name>
    <dbReference type="NCBI Taxonomy" id="1742264"/>
    <lineage>
        <taxon>Bacteria</taxon>
        <taxon>Pseudomonadati</taxon>
        <taxon>Bacteroidota</taxon>
        <taxon>Sphingobacteriia</taxon>
        <taxon>Sphingobacteriales</taxon>
        <taxon>Sphingobacteriaceae</taxon>
        <taxon>Sphingobacterium</taxon>
    </lineage>
</organism>
<dbReference type="RefSeq" id="WP_190312689.1">
    <property type="nucleotide sequence ID" value="NZ_JACNYL010000001.1"/>
</dbReference>
<gene>
    <name evidence="1" type="ORF">H8B21_05195</name>
</gene>
<dbReference type="InterPro" id="IPR027829">
    <property type="entry name" value="DUF4625"/>
</dbReference>
<dbReference type="EMBL" id="JACNYL010000001">
    <property type="protein sequence ID" value="MBD1420967.1"/>
    <property type="molecule type" value="Genomic_DNA"/>
</dbReference>
<reference evidence="1 2" key="1">
    <citation type="submission" date="2020-08" db="EMBL/GenBank/DDBJ databases">
        <title>Sphingobacterium sp. DN00404 isolated from aquaculture water.</title>
        <authorList>
            <person name="Zhang M."/>
        </authorList>
    </citation>
    <scope>NUCLEOTIDE SEQUENCE [LARGE SCALE GENOMIC DNA]</scope>
    <source>
        <strain evidence="1 2">KCTC 42746</strain>
    </source>
</reference>
<dbReference type="Proteomes" id="UP000651112">
    <property type="component" value="Unassembled WGS sequence"/>
</dbReference>
<evidence type="ECO:0000313" key="2">
    <source>
        <dbReference type="Proteomes" id="UP000651112"/>
    </source>
</evidence>
<accession>A0ABR7XQ22</accession>
<evidence type="ECO:0000313" key="1">
    <source>
        <dbReference type="EMBL" id="MBD1420967.1"/>
    </source>
</evidence>
<sequence length="311" mass="35360">MKNCKTLLLFIGFLTAVFTGCDKEREPEPELTKPTISEVEIGLGNNEIGVIGKDFHFNAEVLAGDKIENVQVKIVPQSDETYEKAWEFEVTWEQYRGAKNATVHKHFDIPEEAAEGKYDFLIIVNDQNGTMLEEKREINIYKAENLPVNPTLSLLTINNNGTFFYRNGEFTVDPAKVSKDDKFSAQATIDGVKGDGQMYLLLINKKLQHRPESIDQIDFEKAIVLDVYEHKDWEEGGSFSNAVFDENTFTWVRRISQLDIGAANDNNALEANPIDGAKSWESGTYYFGVLYKNTTYNMSYFEYLEFGVDGF</sequence>